<dbReference type="SUPFAM" id="SSF56925">
    <property type="entry name" value="OMPA-like"/>
    <property type="match status" value="1"/>
</dbReference>
<dbReference type="Gene3D" id="2.40.160.20">
    <property type="match status" value="1"/>
</dbReference>
<comment type="caution">
    <text evidence="1">The sequence shown here is derived from an EMBL/GenBank/DDBJ whole genome shotgun (WGS) entry which is preliminary data.</text>
</comment>
<dbReference type="AlphaFoldDB" id="A0A0B8QFE0"/>
<name>A0A0B8QFE0_9VIBR</name>
<evidence type="ECO:0008006" key="3">
    <source>
        <dbReference type="Google" id="ProtNLM"/>
    </source>
</evidence>
<protein>
    <recommendedName>
        <fullName evidence="3">Outer membrane protein beta-barrel domain-containing protein</fullName>
    </recommendedName>
</protein>
<dbReference type="InterPro" id="IPR011250">
    <property type="entry name" value="OMP/PagP_B-barrel"/>
</dbReference>
<sequence>MALLASISSAFASELPAASENQRLAVTWDHGWADIEGTSHWYDTNGATFTVENVVGDFGVGVSMMRFNESECGFRVKSDIVTVNPTFKMADNFYIAPKLGFANTRAKVANPYVGYGSGTDTGFAYGVDVMYNISNFTVGAGYMHAQLGDSDTSILSTKVGLNF</sequence>
<evidence type="ECO:0000313" key="1">
    <source>
        <dbReference type="EMBL" id="GAM75787.1"/>
    </source>
</evidence>
<proteinExistence type="predicted"/>
<dbReference type="Proteomes" id="UP000031666">
    <property type="component" value="Unassembled WGS sequence"/>
</dbReference>
<accession>A0A0B8QFE0</accession>
<dbReference type="EMBL" id="BBSC01000004">
    <property type="protein sequence ID" value="GAM75787.1"/>
    <property type="molecule type" value="Genomic_DNA"/>
</dbReference>
<reference evidence="1 2" key="2">
    <citation type="submission" date="2015-01" db="EMBL/GenBank/DDBJ databases">
        <authorList>
            <consortium name="NBRP consortium"/>
            <person name="Sawabe T."/>
            <person name="Meirelles P."/>
            <person name="Feng G."/>
            <person name="Sayaka M."/>
            <person name="Hattori M."/>
            <person name="Ohkuma M."/>
        </authorList>
    </citation>
    <scope>NUCLEOTIDE SEQUENCE [LARGE SCALE GENOMIC DNA]</scope>
    <source>
        <strain evidence="2">JCM 19241</strain>
    </source>
</reference>
<evidence type="ECO:0000313" key="2">
    <source>
        <dbReference type="Proteomes" id="UP000031666"/>
    </source>
</evidence>
<organism evidence="1 2">
    <name type="scientific">Vibrio ishigakensis</name>
    <dbReference type="NCBI Taxonomy" id="1481914"/>
    <lineage>
        <taxon>Bacteria</taxon>
        <taxon>Pseudomonadati</taxon>
        <taxon>Pseudomonadota</taxon>
        <taxon>Gammaproteobacteria</taxon>
        <taxon>Vibrionales</taxon>
        <taxon>Vibrionaceae</taxon>
        <taxon>Vibrio</taxon>
    </lineage>
</organism>
<gene>
    <name evidence="1" type="ORF">JCM19241_3699</name>
</gene>
<reference evidence="1 2" key="1">
    <citation type="submission" date="2015-01" db="EMBL/GenBank/DDBJ databases">
        <title>Vibrio sp. C94 JCM 19241 whole genome shotgun sequence.</title>
        <authorList>
            <person name="Sawabe T."/>
            <person name="Meirelles P."/>
            <person name="Feng G."/>
            <person name="Sayaka M."/>
            <person name="Hattori M."/>
            <person name="Ohkuma M."/>
        </authorList>
    </citation>
    <scope>NUCLEOTIDE SEQUENCE [LARGE SCALE GENOMIC DNA]</scope>
    <source>
        <strain evidence="2">JCM 19241</strain>
    </source>
</reference>